<name>A0A8H6YH07_9AGAR</name>
<dbReference type="AlphaFoldDB" id="A0A8H6YH07"/>
<protein>
    <submittedName>
        <fullName evidence="1">Uncharacterized protein</fullName>
    </submittedName>
</protein>
<sequence length="75" mass="8896">MEQVFAIGNHEASTNEMLDNMEAECHRRLRREAQRTRRAAQDDSERKERIRAVNTAAHVKMQTLWYQGSDRRKIP</sequence>
<evidence type="ECO:0000313" key="2">
    <source>
        <dbReference type="Proteomes" id="UP000620124"/>
    </source>
</evidence>
<dbReference type="EMBL" id="JACAZI010000005">
    <property type="protein sequence ID" value="KAF7359588.1"/>
    <property type="molecule type" value="Genomic_DNA"/>
</dbReference>
<organism evidence="1 2">
    <name type="scientific">Mycena venus</name>
    <dbReference type="NCBI Taxonomy" id="2733690"/>
    <lineage>
        <taxon>Eukaryota</taxon>
        <taxon>Fungi</taxon>
        <taxon>Dikarya</taxon>
        <taxon>Basidiomycota</taxon>
        <taxon>Agaricomycotina</taxon>
        <taxon>Agaricomycetes</taxon>
        <taxon>Agaricomycetidae</taxon>
        <taxon>Agaricales</taxon>
        <taxon>Marasmiineae</taxon>
        <taxon>Mycenaceae</taxon>
        <taxon>Mycena</taxon>
    </lineage>
</organism>
<dbReference type="Proteomes" id="UP000620124">
    <property type="component" value="Unassembled WGS sequence"/>
</dbReference>
<keyword evidence="2" id="KW-1185">Reference proteome</keyword>
<comment type="caution">
    <text evidence="1">The sequence shown here is derived from an EMBL/GenBank/DDBJ whole genome shotgun (WGS) entry which is preliminary data.</text>
</comment>
<evidence type="ECO:0000313" key="1">
    <source>
        <dbReference type="EMBL" id="KAF7359588.1"/>
    </source>
</evidence>
<proteinExistence type="predicted"/>
<gene>
    <name evidence="1" type="ORF">MVEN_00682500</name>
</gene>
<accession>A0A8H6YH07</accession>
<reference evidence="1" key="1">
    <citation type="submission" date="2020-05" db="EMBL/GenBank/DDBJ databases">
        <title>Mycena genomes resolve the evolution of fungal bioluminescence.</title>
        <authorList>
            <person name="Tsai I.J."/>
        </authorList>
    </citation>
    <scope>NUCLEOTIDE SEQUENCE</scope>
    <source>
        <strain evidence="1">CCC161011</strain>
    </source>
</reference>